<reference evidence="5" key="2">
    <citation type="submission" date="2020-10" db="UniProtKB">
        <authorList>
            <consortium name="WormBaseParasite"/>
        </authorList>
    </citation>
    <scope>IDENTIFICATION</scope>
</reference>
<keyword evidence="2" id="KW-0472">Membrane</keyword>
<evidence type="ECO:0000256" key="1">
    <source>
        <dbReference type="SAM" id="MobiDB-lite"/>
    </source>
</evidence>
<evidence type="ECO:0000256" key="2">
    <source>
        <dbReference type="SAM" id="Phobius"/>
    </source>
</evidence>
<evidence type="ECO:0000256" key="3">
    <source>
        <dbReference type="SAM" id="SignalP"/>
    </source>
</evidence>
<feature type="transmembrane region" description="Helical" evidence="2">
    <location>
        <begin position="168"/>
        <end position="192"/>
    </location>
</feature>
<name>A0A7E4ZTZ9_PANRE</name>
<keyword evidence="3" id="KW-0732">Signal</keyword>
<sequence length="275" mass="30338">MVSRPMTLICFFTIIIFLICYCHGIADEKCTYNEVGDGIQITGNGKLNITFDEPRLKILVSGSKVWHFYVFCIGPAEVHYNACPEGQGVVDLFEQYVTSKLFELDREGNLWTGSKPTKAAKLINADFYTIYITQLQSDMTFSLLNANVYVPKLEKDDDKTAAASMSPAIITIIVLGSIMALTTLGIILFCIWRNCLMKNTSSKKATGHETKTSKKMGSTRSVAPATESQTPQSKGIVVTNPAVPVKLVKSQPNSQYKRPTSSTKSESVSRSLKHT</sequence>
<organism evidence="4 5">
    <name type="scientific">Panagrellus redivivus</name>
    <name type="common">Microworm</name>
    <dbReference type="NCBI Taxonomy" id="6233"/>
    <lineage>
        <taxon>Eukaryota</taxon>
        <taxon>Metazoa</taxon>
        <taxon>Ecdysozoa</taxon>
        <taxon>Nematoda</taxon>
        <taxon>Chromadorea</taxon>
        <taxon>Rhabditida</taxon>
        <taxon>Tylenchina</taxon>
        <taxon>Panagrolaimomorpha</taxon>
        <taxon>Panagrolaimoidea</taxon>
        <taxon>Panagrolaimidae</taxon>
        <taxon>Panagrellus</taxon>
    </lineage>
</organism>
<feature type="compositionally biased region" description="Polar residues" evidence="1">
    <location>
        <begin position="250"/>
        <end position="260"/>
    </location>
</feature>
<feature type="chain" id="PRO_5029021020" evidence="3">
    <location>
        <begin position="25"/>
        <end position="275"/>
    </location>
</feature>
<proteinExistence type="predicted"/>
<dbReference type="AlphaFoldDB" id="A0A7E4ZTZ9"/>
<evidence type="ECO:0000313" key="5">
    <source>
        <dbReference type="WBParaSite" id="Pan_g17212.t1"/>
    </source>
</evidence>
<feature type="compositionally biased region" description="Low complexity" evidence="1">
    <location>
        <begin position="261"/>
        <end position="275"/>
    </location>
</feature>
<keyword evidence="4" id="KW-1185">Reference proteome</keyword>
<keyword evidence="2" id="KW-1133">Transmembrane helix</keyword>
<dbReference type="Proteomes" id="UP000492821">
    <property type="component" value="Unassembled WGS sequence"/>
</dbReference>
<keyword evidence="2" id="KW-0812">Transmembrane</keyword>
<reference evidence="4" key="1">
    <citation type="journal article" date="2013" name="Genetics">
        <title>The draft genome and transcriptome of Panagrellus redivivus are shaped by the harsh demands of a free-living lifestyle.</title>
        <authorList>
            <person name="Srinivasan J."/>
            <person name="Dillman A.R."/>
            <person name="Macchietto M.G."/>
            <person name="Heikkinen L."/>
            <person name="Lakso M."/>
            <person name="Fracchia K.M."/>
            <person name="Antoshechkin I."/>
            <person name="Mortazavi A."/>
            <person name="Wong G."/>
            <person name="Sternberg P.W."/>
        </authorList>
    </citation>
    <scope>NUCLEOTIDE SEQUENCE [LARGE SCALE GENOMIC DNA]</scope>
    <source>
        <strain evidence="4">MT8872</strain>
    </source>
</reference>
<dbReference type="WBParaSite" id="Pan_g17212.t1">
    <property type="protein sequence ID" value="Pan_g17212.t1"/>
    <property type="gene ID" value="Pan_g17212"/>
</dbReference>
<accession>A0A7E4ZTZ9</accession>
<feature type="signal peptide" evidence="3">
    <location>
        <begin position="1"/>
        <end position="24"/>
    </location>
</feature>
<evidence type="ECO:0000313" key="4">
    <source>
        <dbReference type="Proteomes" id="UP000492821"/>
    </source>
</evidence>
<feature type="compositionally biased region" description="Polar residues" evidence="1">
    <location>
        <begin position="215"/>
        <end position="233"/>
    </location>
</feature>
<feature type="region of interest" description="Disordered" evidence="1">
    <location>
        <begin position="202"/>
        <end position="275"/>
    </location>
</feature>
<protein>
    <submittedName>
        <fullName evidence="5">Uncharacterized protein</fullName>
    </submittedName>
</protein>